<evidence type="ECO:0000256" key="2">
    <source>
        <dbReference type="ARBA" id="ARBA00022692"/>
    </source>
</evidence>
<evidence type="ECO:0000256" key="4">
    <source>
        <dbReference type="ARBA" id="ARBA00023136"/>
    </source>
</evidence>
<dbReference type="Proteomes" id="UP000051861">
    <property type="component" value="Unassembled WGS sequence"/>
</dbReference>
<dbReference type="GO" id="GO:0012505">
    <property type="term" value="C:endomembrane system"/>
    <property type="evidence" value="ECO:0007669"/>
    <property type="project" value="UniProtKB-SubCell"/>
</dbReference>
<reference evidence="6 7" key="1">
    <citation type="journal article" date="2015" name="Microbiome">
        <title>Genomic resolution of linkages in carbon, nitrogen, and sulfur cycling among widespread estuary sediment bacteria.</title>
        <authorList>
            <person name="Baker B.J."/>
            <person name="Lazar C.S."/>
            <person name="Teske A.P."/>
            <person name="Dick G.J."/>
        </authorList>
    </citation>
    <scope>NUCLEOTIDE SEQUENCE [LARGE SCALE GENOMIC DNA]</scope>
    <source>
        <strain evidence="6">DG_54_3</strain>
    </source>
</reference>
<evidence type="ECO:0008006" key="8">
    <source>
        <dbReference type="Google" id="ProtNLM"/>
    </source>
</evidence>
<comment type="caution">
    <text evidence="6">The sequence shown here is derived from an EMBL/GenBank/DDBJ whole genome shotgun (WGS) entry which is preliminary data.</text>
</comment>
<keyword evidence="4 5" id="KW-0472">Membrane</keyword>
<evidence type="ECO:0000313" key="7">
    <source>
        <dbReference type="Proteomes" id="UP000051861"/>
    </source>
</evidence>
<organism evidence="6 7">
    <name type="scientific">candidate division WOR-1 bacterium DG_54_3</name>
    <dbReference type="NCBI Taxonomy" id="1703775"/>
    <lineage>
        <taxon>Bacteria</taxon>
        <taxon>Bacillati</taxon>
        <taxon>Saganbacteria</taxon>
    </lineage>
</organism>
<name>A0A0S7XPR4_UNCSA</name>
<sequence>MNIQLIFIALFILNMASIWSTVSLKKCEWYRMPGIMIFSIIPLLTVFFEQPRFELDFYWWRMAGIIALVLGLGIMIWSRFNFDLQQKMDTAGPYQYVRHPQYLGLAFMWVGWWWVWAAVYAFYFGMAFLALTWIEAYLEEKLILEKRFGDEYREYKHHTGMFWIK</sequence>
<protein>
    <recommendedName>
        <fullName evidence="8">Steroid 5-alpha reductase C-terminal domain-containing protein</fullName>
    </recommendedName>
</protein>
<proteinExistence type="predicted"/>
<evidence type="ECO:0000256" key="3">
    <source>
        <dbReference type="ARBA" id="ARBA00022989"/>
    </source>
</evidence>
<dbReference type="Pfam" id="PF04191">
    <property type="entry name" value="PEMT"/>
    <property type="match status" value="1"/>
</dbReference>
<gene>
    <name evidence="6" type="ORF">AMJ44_12700</name>
</gene>
<dbReference type="InterPro" id="IPR007318">
    <property type="entry name" value="Phopholipid_MeTrfase"/>
</dbReference>
<feature type="transmembrane region" description="Helical" evidence="5">
    <location>
        <begin position="113"/>
        <end position="138"/>
    </location>
</feature>
<dbReference type="Gene3D" id="1.20.120.1630">
    <property type="match status" value="1"/>
</dbReference>
<comment type="subcellular location">
    <subcellularLocation>
        <location evidence="1">Endomembrane system</location>
        <topology evidence="1">Multi-pass membrane protein</topology>
    </subcellularLocation>
</comment>
<feature type="transmembrane region" description="Helical" evidence="5">
    <location>
        <begin position="60"/>
        <end position="80"/>
    </location>
</feature>
<feature type="transmembrane region" description="Helical" evidence="5">
    <location>
        <begin position="30"/>
        <end position="48"/>
    </location>
</feature>
<dbReference type="EMBL" id="LIZX01000179">
    <property type="protein sequence ID" value="KPJ64493.1"/>
    <property type="molecule type" value="Genomic_DNA"/>
</dbReference>
<evidence type="ECO:0000256" key="5">
    <source>
        <dbReference type="SAM" id="Phobius"/>
    </source>
</evidence>
<evidence type="ECO:0000313" key="6">
    <source>
        <dbReference type="EMBL" id="KPJ64493.1"/>
    </source>
</evidence>
<keyword evidence="2 5" id="KW-0812">Transmembrane</keyword>
<dbReference type="AlphaFoldDB" id="A0A0S7XPR4"/>
<evidence type="ECO:0000256" key="1">
    <source>
        <dbReference type="ARBA" id="ARBA00004127"/>
    </source>
</evidence>
<keyword evidence="3 5" id="KW-1133">Transmembrane helix</keyword>
<accession>A0A0S7XPR4</accession>